<organism evidence="2 3">
    <name type="scientific">Desulfurobacterium indicum</name>
    <dbReference type="NCBI Taxonomy" id="1914305"/>
    <lineage>
        <taxon>Bacteria</taxon>
        <taxon>Pseudomonadati</taxon>
        <taxon>Aquificota</taxon>
        <taxon>Aquificia</taxon>
        <taxon>Desulfurobacteriales</taxon>
        <taxon>Desulfurobacteriaceae</taxon>
        <taxon>Desulfurobacterium</taxon>
    </lineage>
</organism>
<dbReference type="AlphaFoldDB" id="A0A1R1ML95"/>
<dbReference type="STRING" id="1914305.BLW93_04645"/>
<keyword evidence="3" id="KW-1185">Reference proteome</keyword>
<evidence type="ECO:0008006" key="4">
    <source>
        <dbReference type="Google" id="ProtNLM"/>
    </source>
</evidence>
<dbReference type="EMBL" id="MOEN01000013">
    <property type="protein sequence ID" value="OMH40585.1"/>
    <property type="molecule type" value="Genomic_DNA"/>
</dbReference>
<reference evidence="2 3" key="1">
    <citation type="submission" date="2016-10" db="EMBL/GenBank/DDBJ databases">
        <title>Genome sequence of a sulfur-reducing bacterium Desulfurobacterium indicum K6013.</title>
        <authorList>
            <person name="Cao J."/>
            <person name="Shao Z."/>
            <person name="Alain K."/>
            <person name="Jebbar M."/>
        </authorList>
    </citation>
    <scope>NUCLEOTIDE SEQUENCE [LARGE SCALE GENOMIC DNA]</scope>
    <source>
        <strain evidence="2 3">K6013</strain>
    </source>
</reference>
<accession>A0A1R1ML95</accession>
<dbReference type="RefSeq" id="WP_076712940.1">
    <property type="nucleotide sequence ID" value="NZ_MOEN01000013.1"/>
</dbReference>
<feature type="chain" id="PRO_5013362936" description="Lipoprotein" evidence="1">
    <location>
        <begin position="21"/>
        <end position="172"/>
    </location>
</feature>
<dbReference type="PROSITE" id="PS51257">
    <property type="entry name" value="PROKAR_LIPOPROTEIN"/>
    <property type="match status" value="1"/>
</dbReference>
<evidence type="ECO:0000313" key="3">
    <source>
        <dbReference type="Proteomes" id="UP000187408"/>
    </source>
</evidence>
<dbReference type="Proteomes" id="UP000187408">
    <property type="component" value="Unassembled WGS sequence"/>
</dbReference>
<gene>
    <name evidence="2" type="ORF">BLW93_04645</name>
</gene>
<name>A0A1R1ML95_9BACT</name>
<evidence type="ECO:0000256" key="1">
    <source>
        <dbReference type="SAM" id="SignalP"/>
    </source>
</evidence>
<sequence length="172" mass="19284">MKRWFFIVSLLFFSSCVFQSKPVTQPYPWNFVKRPAEILKGVVKCSVYCSNGTNVSGKAVVKVDSNKALVKVYGPAGVYGGKIVMRNGEVFADENLSSFAKYLYSPKQLKSILTGYIYGKSYKIITPYTLRISFGRLKETYMYGAEGIKKVVISDGTCNLVIKPVKVIEEKK</sequence>
<protein>
    <recommendedName>
        <fullName evidence="4">Lipoprotein</fullName>
    </recommendedName>
</protein>
<dbReference type="OrthoDB" id="14392at2"/>
<keyword evidence="1" id="KW-0732">Signal</keyword>
<proteinExistence type="predicted"/>
<feature type="signal peptide" evidence="1">
    <location>
        <begin position="1"/>
        <end position="20"/>
    </location>
</feature>
<comment type="caution">
    <text evidence="2">The sequence shown here is derived from an EMBL/GenBank/DDBJ whole genome shotgun (WGS) entry which is preliminary data.</text>
</comment>
<evidence type="ECO:0000313" key="2">
    <source>
        <dbReference type="EMBL" id="OMH40585.1"/>
    </source>
</evidence>